<dbReference type="GeneID" id="90036067"/>
<dbReference type="InterPro" id="IPR002058">
    <property type="entry name" value="PAP_assoc"/>
</dbReference>
<dbReference type="CDD" id="cd05402">
    <property type="entry name" value="NT_PAP_TUTase"/>
    <property type="match status" value="1"/>
</dbReference>
<organism evidence="10 11">
    <name type="scientific">Myxozyma melibiosi</name>
    <dbReference type="NCBI Taxonomy" id="54550"/>
    <lineage>
        <taxon>Eukaryota</taxon>
        <taxon>Fungi</taxon>
        <taxon>Dikarya</taxon>
        <taxon>Ascomycota</taxon>
        <taxon>Saccharomycotina</taxon>
        <taxon>Lipomycetes</taxon>
        <taxon>Lipomycetales</taxon>
        <taxon>Lipomycetaceae</taxon>
        <taxon>Myxozyma</taxon>
    </lineage>
</organism>
<sequence length="354" mass="40300">MNSRRRVPYSLGASPLGSPLSRILERLPSAEEAHLTASIEKLYDELLPSEESSVNRRKLINKLEKLLNEEWPGKSIRVLPFGSTENMLCSNSSDVDVCIVTDYKKLEDTCMLSRFWANHNMERVVCVPGAKVPIVKIWDPEFEFSCDMNLNNPIALENTKMVKTYVQIDARVRPLAMIIKHWAKQRALNDAAGGGTLSSYSWICLIINFLQLRTPPILPSLHKIGNDLRQEKIVNGVDISFCDDLTLCNGFGNKNKETLGGLLFAFFKWYAIEFDYDRDVVSVRQGRLLTKAEKHWDTLQNNRFCIEEPLSTLRNLGNTVDDISAKGILLEFRRAYDILVNEGSLSKCCEKFEF</sequence>
<evidence type="ECO:0000256" key="2">
    <source>
        <dbReference type="ARBA" id="ARBA00001946"/>
    </source>
</evidence>
<protein>
    <recommendedName>
        <fullName evidence="4">polynucleotide adenylyltransferase</fullName>
        <ecNumber evidence="4">2.7.7.19</ecNumber>
    </recommendedName>
</protein>
<keyword evidence="11" id="KW-1185">Reference proteome</keyword>
<reference evidence="10 11" key="1">
    <citation type="submission" date="2024-03" db="EMBL/GenBank/DDBJ databases">
        <title>Genome-scale model development and genomic sequencing of the oleaginous clade Lipomyces.</title>
        <authorList>
            <consortium name="Lawrence Berkeley National Laboratory"/>
            <person name="Czajka J.J."/>
            <person name="Han Y."/>
            <person name="Kim J."/>
            <person name="Mondo S.J."/>
            <person name="Hofstad B.A."/>
            <person name="Robles A."/>
            <person name="Haridas S."/>
            <person name="Riley R."/>
            <person name="LaButti K."/>
            <person name="Pangilinan J."/>
            <person name="Andreopoulos W."/>
            <person name="Lipzen A."/>
            <person name="Yan J."/>
            <person name="Wang M."/>
            <person name="Ng V."/>
            <person name="Grigoriev I.V."/>
            <person name="Spatafora J.W."/>
            <person name="Magnuson J.K."/>
            <person name="Baker S.E."/>
            <person name="Pomraning K.R."/>
        </authorList>
    </citation>
    <scope>NUCLEOTIDE SEQUENCE [LARGE SCALE GENOMIC DNA]</scope>
    <source>
        <strain evidence="10 11">Phaff 52-87</strain>
    </source>
</reference>
<dbReference type="Proteomes" id="UP001498771">
    <property type="component" value="Unassembled WGS sequence"/>
</dbReference>
<dbReference type="EC" id="2.7.7.19" evidence="4"/>
<dbReference type="PANTHER" id="PTHR12271:SF113">
    <property type="entry name" value="POLY(A) RNA POLYMERASE CID11"/>
    <property type="match status" value="1"/>
</dbReference>
<dbReference type="InterPro" id="IPR054708">
    <property type="entry name" value="MTPAP-like_central"/>
</dbReference>
<evidence type="ECO:0000259" key="8">
    <source>
        <dbReference type="Pfam" id="PF03828"/>
    </source>
</evidence>
<gene>
    <name evidence="10" type="ORF">BZA70DRAFT_242064</name>
</gene>
<dbReference type="Gene3D" id="1.10.1410.10">
    <property type="match status" value="1"/>
</dbReference>
<evidence type="ECO:0000256" key="6">
    <source>
        <dbReference type="ARBA" id="ARBA00022723"/>
    </source>
</evidence>
<keyword evidence="6" id="KW-0479">Metal-binding</keyword>
<feature type="domain" description="PAP-associated" evidence="8">
    <location>
        <begin position="258"/>
        <end position="310"/>
    </location>
</feature>
<feature type="domain" description="Poly(A) RNA polymerase mitochondrial-like central palm" evidence="9">
    <location>
        <begin position="35"/>
        <end position="167"/>
    </location>
</feature>
<dbReference type="Pfam" id="PF22600">
    <property type="entry name" value="MTPAP-like_central"/>
    <property type="match status" value="1"/>
</dbReference>
<name>A0ABR1F1L7_9ASCO</name>
<feature type="non-terminal residue" evidence="10">
    <location>
        <position position="354"/>
    </location>
</feature>
<evidence type="ECO:0000259" key="9">
    <source>
        <dbReference type="Pfam" id="PF22600"/>
    </source>
</evidence>
<comment type="caution">
    <text evidence="10">The sequence shown here is derived from an EMBL/GenBank/DDBJ whole genome shotgun (WGS) entry which is preliminary data.</text>
</comment>
<proteinExistence type="inferred from homology"/>
<evidence type="ECO:0000256" key="1">
    <source>
        <dbReference type="ARBA" id="ARBA00001936"/>
    </source>
</evidence>
<comment type="cofactor">
    <cofactor evidence="2">
        <name>Mg(2+)</name>
        <dbReference type="ChEBI" id="CHEBI:18420"/>
    </cofactor>
</comment>
<evidence type="ECO:0000256" key="5">
    <source>
        <dbReference type="ARBA" id="ARBA00022679"/>
    </source>
</evidence>
<dbReference type="InterPro" id="IPR043519">
    <property type="entry name" value="NT_sf"/>
</dbReference>
<dbReference type="Pfam" id="PF03828">
    <property type="entry name" value="PAP_assoc"/>
    <property type="match status" value="1"/>
</dbReference>
<dbReference type="SUPFAM" id="SSF81631">
    <property type="entry name" value="PAP/OAS1 substrate-binding domain"/>
    <property type="match status" value="1"/>
</dbReference>
<dbReference type="EMBL" id="JBBJBU010000014">
    <property type="protein sequence ID" value="KAK7202968.1"/>
    <property type="molecule type" value="Genomic_DNA"/>
</dbReference>
<comment type="similarity">
    <text evidence="3">Belongs to the DNA polymerase type-B-like family.</text>
</comment>
<dbReference type="PANTHER" id="PTHR12271">
    <property type="entry name" value="POLY A POLYMERASE CID PAP -RELATED"/>
    <property type="match status" value="1"/>
</dbReference>
<evidence type="ECO:0000256" key="4">
    <source>
        <dbReference type="ARBA" id="ARBA00012388"/>
    </source>
</evidence>
<evidence type="ECO:0000313" key="11">
    <source>
        <dbReference type="Proteomes" id="UP001498771"/>
    </source>
</evidence>
<dbReference type="SUPFAM" id="SSF81301">
    <property type="entry name" value="Nucleotidyltransferase"/>
    <property type="match status" value="1"/>
</dbReference>
<dbReference type="RefSeq" id="XP_064766001.1">
    <property type="nucleotide sequence ID" value="XM_064910555.1"/>
</dbReference>
<evidence type="ECO:0000256" key="7">
    <source>
        <dbReference type="ARBA" id="ARBA00022842"/>
    </source>
</evidence>
<accession>A0ABR1F1L7</accession>
<evidence type="ECO:0000313" key="10">
    <source>
        <dbReference type="EMBL" id="KAK7202968.1"/>
    </source>
</evidence>
<dbReference type="Gene3D" id="3.30.460.10">
    <property type="entry name" value="Beta Polymerase, domain 2"/>
    <property type="match status" value="1"/>
</dbReference>
<keyword evidence="5" id="KW-0808">Transferase</keyword>
<evidence type="ECO:0000256" key="3">
    <source>
        <dbReference type="ARBA" id="ARBA00008593"/>
    </source>
</evidence>
<comment type="cofactor">
    <cofactor evidence="1">
        <name>Mn(2+)</name>
        <dbReference type="ChEBI" id="CHEBI:29035"/>
    </cofactor>
</comment>
<keyword evidence="7" id="KW-0460">Magnesium</keyword>